<dbReference type="NCBIfam" id="TIGR01354">
    <property type="entry name" value="cyt_deam_tetra"/>
    <property type="match status" value="1"/>
</dbReference>
<comment type="similarity">
    <text evidence="3 10">Belongs to the cytidine and deoxycytidylate deaminase family.</text>
</comment>
<dbReference type="SUPFAM" id="SSF53927">
    <property type="entry name" value="Cytidine deaminase-like"/>
    <property type="match status" value="1"/>
</dbReference>
<name>A0ABX6EX47_KLUMA</name>
<proteinExistence type="inferred from homology"/>
<evidence type="ECO:0000256" key="1">
    <source>
        <dbReference type="ARBA" id="ARBA00001947"/>
    </source>
</evidence>
<feature type="domain" description="CMP/dCMP-type deaminase" evidence="11">
    <location>
        <begin position="14"/>
        <end position="144"/>
    </location>
</feature>
<accession>A0ABX6EX47</accession>
<dbReference type="Proteomes" id="UP000422736">
    <property type="component" value="Chromosome 5"/>
</dbReference>
<evidence type="ECO:0000256" key="9">
    <source>
        <dbReference type="ARBA" id="ARBA00049558"/>
    </source>
</evidence>
<dbReference type="InterPro" id="IPR050202">
    <property type="entry name" value="Cyt/Deoxycyt_deaminase"/>
</dbReference>
<sequence>MGQFDSVLGEDPAILINKVIIESQGAKETSYSPYSKFRVGCCILTEDGTYITGSNVENATYGATVCAERTAIVKAVTSGHKNDWVCIAINSDIGNSCTPPCGICRQMIREFAKQDLPIIMTNGDASIKKVMTLQQLLPESFGPDHFNS</sequence>
<dbReference type="PROSITE" id="PS00903">
    <property type="entry name" value="CYT_DCMP_DEAMINASES_1"/>
    <property type="match status" value="1"/>
</dbReference>
<dbReference type="NCBIfam" id="NF004064">
    <property type="entry name" value="PRK05578.1"/>
    <property type="match status" value="1"/>
</dbReference>
<evidence type="ECO:0000256" key="4">
    <source>
        <dbReference type="ARBA" id="ARBA00012783"/>
    </source>
</evidence>
<evidence type="ECO:0000256" key="10">
    <source>
        <dbReference type="RuleBase" id="RU364006"/>
    </source>
</evidence>
<evidence type="ECO:0000256" key="3">
    <source>
        <dbReference type="ARBA" id="ARBA00006576"/>
    </source>
</evidence>
<keyword evidence="7 10" id="KW-0862">Zinc</keyword>
<evidence type="ECO:0000256" key="2">
    <source>
        <dbReference type="ARBA" id="ARBA00003949"/>
    </source>
</evidence>
<evidence type="ECO:0000313" key="12">
    <source>
        <dbReference type="EMBL" id="QGN16925.1"/>
    </source>
</evidence>
<evidence type="ECO:0000256" key="7">
    <source>
        <dbReference type="ARBA" id="ARBA00022833"/>
    </source>
</evidence>
<dbReference type="EC" id="3.5.4.5" evidence="4 10"/>
<organism evidence="12 13">
    <name type="scientific">Kluyveromyces marxianus</name>
    <name type="common">Yeast</name>
    <name type="synonym">Candida kefyr</name>
    <dbReference type="NCBI Taxonomy" id="4911"/>
    <lineage>
        <taxon>Eukaryota</taxon>
        <taxon>Fungi</taxon>
        <taxon>Dikarya</taxon>
        <taxon>Ascomycota</taxon>
        <taxon>Saccharomycotina</taxon>
        <taxon>Saccharomycetes</taxon>
        <taxon>Saccharomycetales</taxon>
        <taxon>Saccharomycetaceae</taxon>
        <taxon>Kluyveromyces</taxon>
    </lineage>
</organism>
<dbReference type="PROSITE" id="PS51747">
    <property type="entry name" value="CYT_DCMP_DEAMINASES_2"/>
    <property type="match status" value="1"/>
</dbReference>
<evidence type="ECO:0000256" key="5">
    <source>
        <dbReference type="ARBA" id="ARBA00022723"/>
    </source>
</evidence>
<protein>
    <recommendedName>
        <fullName evidence="4 10">Cytidine deaminase</fullName>
        <ecNumber evidence="4 10">3.5.4.5</ecNumber>
    </recommendedName>
    <alternativeName>
        <fullName evidence="8 10">Cytidine aminohydrolase</fullName>
    </alternativeName>
</protein>
<keyword evidence="13" id="KW-1185">Reference proteome</keyword>
<dbReference type="PANTHER" id="PTHR11644:SF2">
    <property type="entry name" value="CYTIDINE DEAMINASE"/>
    <property type="match status" value="1"/>
</dbReference>
<dbReference type="Gene3D" id="3.40.140.10">
    <property type="entry name" value="Cytidine Deaminase, domain 2"/>
    <property type="match status" value="1"/>
</dbReference>
<comment type="cofactor">
    <cofactor evidence="1 10">
        <name>Zn(2+)</name>
        <dbReference type="ChEBI" id="CHEBI:29105"/>
    </cofactor>
</comment>
<keyword evidence="5 10" id="KW-0479">Metal-binding</keyword>
<dbReference type="InterPro" id="IPR002125">
    <property type="entry name" value="CMP_dCMP_dom"/>
</dbReference>
<comment type="catalytic activity">
    <reaction evidence="10">
        <text>2'-deoxycytidine + H2O + H(+) = 2'-deoxyuridine + NH4(+)</text>
        <dbReference type="Rhea" id="RHEA:13433"/>
        <dbReference type="ChEBI" id="CHEBI:15377"/>
        <dbReference type="ChEBI" id="CHEBI:15378"/>
        <dbReference type="ChEBI" id="CHEBI:15698"/>
        <dbReference type="ChEBI" id="CHEBI:16450"/>
        <dbReference type="ChEBI" id="CHEBI:28938"/>
        <dbReference type="EC" id="3.5.4.5"/>
    </reaction>
</comment>
<evidence type="ECO:0000256" key="8">
    <source>
        <dbReference type="ARBA" id="ARBA00032005"/>
    </source>
</evidence>
<gene>
    <name evidence="12" type="primary">CDD1</name>
    <name evidence="12" type="ORF">FIM1_3652</name>
</gene>
<dbReference type="EMBL" id="CP015058">
    <property type="protein sequence ID" value="QGN16925.1"/>
    <property type="molecule type" value="Genomic_DNA"/>
</dbReference>
<evidence type="ECO:0000259" key="11">
    <source>
        <dbReference type="PROSITE" id="PS51747"/>
    </source>
</evidence>
<dbReference type="InterPro" id="IPR016192">
    <property type="entry name" value="APOBEC/CMP_deaminase_Zn-bd"/>
</dbReference>
<keyword evidence="6 10" id="KW-0378">Hydrolase</keyword>
<dbReference type="PANTHER" id="PTHR11644">
    <property type="entry name" value="CYTIDINE DEAMINASE"/>
    <property type="match status" value="1"/>
</dbReference>
<evidence type="ECO:0000256" key="6">
    <source>
        <dbReference type="ARBA" id="ARBA00022801"/>
    </source>
</evidence>
<reference evidence="12 13" key="1">
    <citation type="submission" date="2016-03" db="EMBL/GenBank/DDBJ databases">
        <title>How can Kluyveromyces marxianus grow so fast - potential evolutionary course in Saccharomyces Complex revealed by comparative genomics.</title>
        <authorList>
            <person name="Mo W."/>
            <person name="Lu W."/>
            <person name="Yang X."/>
            <person name="Qi J."/>
            <person name="Lv H."/>
        </authorList>
    </citation>
    <scope>NUCLEOTIDE SEQUENCE [LARGE SCALE GENOMIC DNA]</scope>
    <source>
        <strain evidence="12 13">FIM1</strain>
    </source>
</reference>
<dbReference type="CDD" id="cd01283">
    <property type="entry name" value="cytidine_deaminase"/>
    <property type="match status" value="1"/>
</dbReference>
<dbReference type="InterPro" id="IPR006262">
    <property type="entry name" value="Cyt_deam_tetra"/>
</dbReference>
<evidence type="ECO:0000313" key="13">
    <source>
        <dbReference type="Proteomes" id="UP000422736"/>
    </source>
</evidence>
<dbReference type="InterPro" id="IPR016193">
    <property type="entry name" value="Cytidine_deaminase-like"/>
</dbReference>
<comment type="function">
    <text evidence="2 10">This enzyme scavenges exogenous and endogenous cytidine and 2'-deoxycytidine for UMP synthesis.</text>
</comment>
<dbReference type="Pfam" id="PF00383">
    <property type="entry name" value="dCMP_cyt_deam_1"/>
    <property type="match status" value="1"/>
</dbReference>
<comment type="catalytic activity">
    <reaction evidence="9 10">
        <text>cytidine + H2O + H(+) = uridine + NH4(+)</text>
        <dbReference type="Rhea" id="RHEA:16069"/>
        <dbReference type="ChEBI" id="CHEBI:15377"/>
        <dbReference type="ChEBI" id="CHEBI:15378"/>
        <dbReference type="ChEBI" id="CHEBI:16704"/>
        <dbReference type="ChEBI" id="CHEBI:17562"/>
        <dbReference type="ChEBI" id="CHEBI:28938"/>
        <dbReference type="EC" id="3.5.4.5"/>
    </reaction>
</comment>